<protein>
    <submittedName>
        <fullName evidence="1">Uncharacterized protein</fullName>
    </submittedName>
</protein>
<dbReference type="EMBL" id="JAWDGP010004149">
    <property type="protein sequence ID" value="KAK3767419.1"/>
    <property type="molecule type" value="Genomic_DNA"/>
</dbReference>
<name>A0AAE0ZDH2_9GAST</name>
<sequence length="94" mass="10518">MLHLTRKVSLFEVMQCVCDIIGALLSSRFVICIDIDIVSFDFMNIRRMLRKLVGIENIVCGEVGNVKFLLKVKSHSQGAFVGSCSFLGCPLMYV</sequence>
<organism evidence="1 2">
    <name type="scientific">Elysia crispata</name>
    <name type="common">lettuce slug</name>
    <dbReference type="NCBI Taxonomy" id="231223"/>
    <lineage>
        <taxon>Eukaryota</taxon>
        <taxon>Metazoa</taxon>
        <taxon>Spiralia</taxon>
        <taxon>Lophotrochozoa</taxon>
        <taxon>Mollusca</taxon>
        <taxon>Gastropoda</taxon>
        <taxon>Heterobranchia</taxon>
        <taxon>Euthyneura</taxon>
        <taxon>Panpulmonata</taxon>
        <taxon>Sacoglossa</taxon>
        <taxon>Placobranchoidea</taxon>
        <taxon>Plakobranchidae</taxon>
        <taxon>Elysia</taxon>
    </lineage>
</organism>
<accession>A0AAE0ZDH2</accession>
<evidence type="ECO:0000313" key="2">
    <source>
        <dbReference type="Proteomes" id="UP001283361"/>
    </source>
</evidence>
<evidence type="ECO:0000313" key="1">
    <source>
        <dbReference type="EMBL" id="KAK3767419.1"/>
    </source>
</evidence>
<dbReference type="AlphaFoldDB" id="A0AAE0ZDH2"/>
<dbReference type="Proteomes" id="UP001283361">
    <property type="component" value="Unassembled WGS sequence"/>
</dbReference>
<comment type="caution">
    <text evidence="1">The sequence shown here is derived from an EMBL/GenBank/DDBJ whole genome shotgun (WGS) entry which is preliminary data.</text>
</comment>
<proteinExistence type="predicted"/>
<gene>
    <name evidence="1" type="ORF">RRG08_032094</name>
</gene>
<keyword evidence="2" id="KW-1185">Reference proteome</keyword>
<reference evidence="1" key="1">
    <citation type="journal article" date="2023" name="G3 (Bethesda)">
        <title>A reference genome for the long-term kleptoplast-retaining sea slug Elysia crispata morphotype clarki.</title>
        <authorList>
            <person name="Eastman K.E."/>
            <person name="Pendleton A.L."/>
            <person name="Shaikh M.A."/>
            <person name="Suttiyut T."/>
            <person name="Ogas R."/>
            <person name="Tomko P."/>
            <person name="Gavelis G."/>
            <person name="Widhalm J.R."/>
            <person name="Wisecaver J.H."/>
        </authorList>
    </citation>
    <scope>NUCLEOTIDE SEQUENCE</scope>
    <source>
        <strain evidence="1">ECLA1</strain>
    </source>
</reference>